<comment type="similarity">
    <text evidence="3">Belongs to the sorting nexin family.</text>
</comment>
<dbReference type="InterPro" id="IPR001683">
    <property type="entry name" value="PX_dom"/>
</dbReference>
<dbReference type="PANTHER" id="PTHR47554">
    <property type="entry name" value="SORTING NEXIN MVP1"/>
    <property type="match status" value="1"/>
</dbReference>
<evidence type="ECO:0000313" key="12">
    <source>
        <dbReference type="Proteomes" id="UP000054549"/>
    </source>
</evidence>
<dbReference type="SUPFAM" id="SSF64268">
    <property type="entry name" value="PX domain"/>
    <property type="match status" value="1"/>
</dbReference>
<dbReference type="Pfam" id="PF00787">
    <property type="entry name" value="PX"/>
    <property type="match status" value="1"/>
</dbReference>
<evidence type="ECO:0000256" key="8">
    <source>
        <dbReference type="ARBA" id="ARBA00023136"/>
    </source>
</evidence>
<proteinExistence type="inferred from homology"/>
<keyword evidence="8" id="KW-0472">Membrane</keyword>
<evidence type="ECO:0000256" key="4">
    <source>
        <dbReference type="ARBA" id="ARBA00014268"/>
    </source>
</evidence>
<feature type="domain" description="PX" evidence="10">
    <location>
        <begin position="228"/>
        <end position="335"/>
    </location>
</feature>
<feature type="region of interest" description="Disordered" evidence="9">
    <location>
        <begin position="34"/>
        <end position="56"/>
    </location>
</feature>
<dbReference type="SMART" id="SM00312">
    <property type="entry name" value="PX"/>
    <property type="match status" value="1"/>
</dbReference>
<dbReference type="InterPro" id="IPR028662">
    <property type="entry name" value="SNX8/Mvp1"/>
</dbReference>
<evidence type="ECO:0000313" key="11">
    <source>
        <dbReference type="EMBL" id="KIL69242.1"/>
    </source>
</evidence>
<dbReference type="Pfam" id="PF19566">
    <property type="entry name" value="Snx8_BAR_dom"/>
    <property type="match status" value="1"/>
</dbReference>
<dbReference type="GO" id="GO:0005768">
    <property type="term" value="C:endosome"/>
    <property type="evidence" value="ECO:0007669"/>
    <property type="project" value="TreeGrafter"/>
</dbReference>
<evidence type="ECO:0000259" key="10">
    <source>
        <dbReference type="PROSITE" id="PS50195"/>
    </source>
</evidence>
<evidence type="ECO:0000256" key="1">
    <source>
        <dbReference type="ARBA" id="ARBA00004287"/>
    </source>
</evidence>
<dbReference type="PROSITE" id="PS50195">
    <property type="entry name" value="PX"/>
    <property type="match status" value="1"/>
</dbReference>
<dbReference type="STRING" id="946122.A0A0C2X4Q1"/>
<dbReference type="SUPFAM" id="SSF47473">
    <property type="entry name" value="EF-hand"/>
    <property type="match status" value="1"/>
</dbReference>
<evidence type="ECO:0000256" key="3">
    <source>
        <dbReference type="ARBA" id="ARBA00010883"/>
    </source>
</evidence>
<dbReference type="InterPro" id="IPR045734">
    <property type="entry name" value="Snx8_BAR_dom"/>
</dbReference>
<evidence type="ECO:0000256" key="2">
    <source>
        <dbReference type="ARBA" id="ARBA00004496"/>
    </source>
</evidence>
<gene>
    <name evidence="11" type="ORF">M378DRAFT_98592</name>
</gene>
<dbReference type="Proteomes" id="UP000054549">
    <property type="component" value="Unassembled WGS sequence"/>
</dbReference>
<dbReference type="OrthoDB" id="10064318at2759"/>
<keyword evidence="5" id="KW-0813">Transport</keyword>
<keyword evidence="7" id="KW-0653">Protein transport</keyword>
<accession>A0A0C2X4Q1</accession>
<evidence type="ECO:0000256" key="5">
    <source>
        <dbReference type="ARBA" id="ARBA00022448"/>
    </source>
</evidence>
<dbReference type="GO" id="GO:0032266">
    <property type="term" value="F:phosphatidylinositol-3-phosphate binding"/>
    <property type="evidence" value="ECO:0007669"/>
    <property type="project" value="TreeGrafter"/>
</dbReference>
<name>A0A0C2X4Q1_AMAMK</name>
<evidence type="ECO:0000256" key="7">
    <source>
        <dbReference type="ARBA" id="ARBA00022927"/>
    </source>
</evidence>
<keyword evidence="12" id="KW-1185">Reference proteome</keyword>
<keyword evidence="6" id="KW-0963">Cytoplasm</keyword>
<dbReference type="AlphaFoldDB" id="A0A0C2X4Q1"/>
<sequence length="663" mass="74114">MFNAPRPAQRYVASSPKGFGGSFVDDNPLANSVYEDPWSTAPSPTPTPTPGAQTTSSFGSVIGDATVPLSYTRAFLAVDSTNTGEVSVNALSRVLATSSLPATTIDKIVNLVSSRSRVSKLEFFVALTLVALAQTGKDVSIEQVAASASQNALPEPILELDKLQPSTSTFTTPVRMPTYSEDPWNTNPKYPTTIVTPSGAYGIPRPVETNGVPSSLSGSGLPRNWWKKQETVKVSILGHQGFILNRYMVYEVSTDRGAPVTRRYSEFAFLWDCLIRRYPFRLFPALPPKRIGPDEQFLEQRRKGLARALNFVVNHPTIKEDGLLAVFLTEQSFELWRKNNLVSLDEESASKRIDRIEEMTIPSDLEEKIAVVRGRLNPLIEQWQRICILAERIFRRREAAAVRKLSISPFRFSPTHSAFPPIPPTRYAPSLTGSTSSDNSNSIATLVGSIMGSFDATPMFSSEQQSDLARLTNTLRAVVEANERCWRGDECELSNGVRLGLEQVALHCQRHSEMSEGRTQALLTITLEALKSQRDLYLATRDLLIRHDRLSHDQVDKLKKRVETTSVKLDGIRAAQKEGWLDEAERLTTLIEKDQATIVAQLSRRVFIRACMWHELRVVLHNRENTLLTQSVHVFARDERIFVENVIRNWTSLGEAVEGMPYE</sequence>
<dbReference type="PANTHER" id="PTHR47554:SF1">
    <property type="entry name" value="SORTING NEXIN MVP1"/>
    <property type="match status" value="1"/>
</dbReference>
<dbReference type="Gene3D" id="1.10.238.10">
    <property type="entry name" value="EF-hand"/>
    <property type="match status" value="1"/>
</dbReference>
<evidence type="ECO:0000256" key="6">
    <source>
        <dbReference type="ARBA" id="ARBA00022490"/>
    </source>
</evidence>
<evidence type="ECO:0000256" key="9">
    <source>
        <dbReference type="SAM" id="MobiDB-lite"/>
    </source>
</evidence>
<dbReference type="EMBL" id="KN818226">
    <property type="protein sequence ID" value="KIL69242.1"/>
    <property type="molecule type" value="Genomic_DNA"/>
</dbReference>
<protein>
    <recommendedName>
        <fullName evidence="4">Sorting nexin MVP1</fullName>
    </recommendedName>
</protein>
<dbReference type="InParanoid" id="A0A0C2X4Q1"/>
<dbReference type="GO" id="GO:0005829">
    <property type="term" value="C:cytosol"/>
    <property type="evidence" value="ECO:0007669"/>
    <property type="project" value="GOC"/>
</dbReference>
<organism evidence="11 12">
    <name type="scientific">Amanita muscaria (strain Koide BX008)</name>
    <dbReference type="NCBI Taxonomy" id="946122"/>
    <lineage>
        <taxon>Eukaryota</taxon>
        <taxon>Fungi</taxon>
        <taxon>Dikarya</taxon>
        <taxon>Basidiomycota</taxon>
        <taxon>Agaricomycotina</taxon>
        <taxon>Agaricomycetes</taxon>
        <taxon>Agaricomycetidae</taxon>
        <taxon>Agaricales</taxon>
        <taxon>Pluteineae</taxon>
        <taxon>Amanitaceae</taxon>
        <taxon>Amanita</taxon>
    </lineage>
</organism>
<reference evidence="11 12" key="1">
    <citation type="submission" date="2014-04" db="EMBL/GenBank/DDBJ databases">
        <title>Evolutionary Origins and Diversification of the Mycorrhizal Mutualists.</title>
        <authorList>
            <consortium name="DOE Joint Genome Institute"/>
            <consortium name="Mycorrhizal Genomics Consortium"/>
            <person name="Kohler A."/>
            <person name="Kuo A."/>
            <person name="Nagy L.G."/>
            <person name="Floudas D."/>
            <person name="Copeland A."/>
            <person name="Barry K.W."/>
            <person name="Cichocki N."/>
            <person name="Veneault-Fourrey C."/>
            <person name="LaButti K."/>
            <person name="Lindquist E.A."/>
            <person name="Lipzen A."/>
            <person name="Lundell T."/>
            <person name="Morin E."/>
            <person name="Murat C."/>
            <person name="Riley R."/>
            <person name="Ohm R."/>
            <person name="Sun H."/>
            <person name="Tunlid A."/>
            <person name="Henrissat B."/>
            <person name="Grigoriev I.V."/>
            <person name="Hibbett D.S."/>
            <person name="Martin F."/>
        </authorList>
    </citation>
    <scope>NUCLEOTIDE SEQUENCE [LARGE SCALE GENOMIC DNA]</scope>
    <source>
        <strain evidence="11 12">Koide BX008</strain>
    </source>
</reference>
<dbReference type="Gene3D" id="3.30.1520.10">
    <property type="entry name" value="Phox-like domain"/>
    <property type="match status" value="1"/>
</dbReference>
<dbReference type="InterPro" id="IPR011992">
    <property type="entry name" value="EF-hand-dom_pair"/>
</dbReference>
<dbReference type="InterPro" id="IPR036871">
    <property type="entry name" value="PX_dom_sf"/>
</dbReference>
<dbReference type="HOGENOM" id="CLU_009058_1_1_1"/>
<dbReference type="GO" id="GO:0042147">
    <property type="term" value="P:retrograde transport, endosome to Golgi"/>
    <property type="evidence" value="ECO:0007669"/>
    <property type="project" value="InterPro"/>
</dbReference>
<dbReference type="GO" id="GO:0006623">
    <property type="term" value="P:protein targeting to vacuole"/>
    <property type="evidence" value="ECO:0007669"/>
    <property type="project" value="TreeGrafter"/>
</dbReference>
<dbReference type="GO" id="GO:0016020">
    <property type="term" value="C:membrane"/>
    <property type="evidence" value="ECO:0007669"/>
    <property type="project" value="UniProtKB-SubCell"/>
</dbReference>
<comment type="subcellular location">
    <subcellularLocation>
        <location evidence="2">Cytoplasm</location>
    </subcellularLocation>
    <subcellularLocation>
        <location evidence="1">Membrane</location>
        <topology evidence="1">Peripheral membrane protein</topology>
        <orientation evidence="1">Cytoplasmic side</orientation>
    </subcellularLocation>
</comment>